<organism evidence="3 4">
    <name type="scientific">Deferribacter autotrophicus</name>
    <dbReference type="NCBI Taxonomy" id="500465"/>
    <lineage>
        <taxon>Bacteria</taxon>
        <taxon>Pseudomonadati</taxon>
        <taxon>Deferribacterota</taxon>
        <taxon>Deferribacteres</taxon>
        <taxon>Deferribacterales</taxon>
        <taxon>Deferribacteraceae</taxon>
        <taxon>Deferribacter</taxon>
    </lineage>
</organism>
<dbReference type="NCBIfam" id="TIGR01428">
    <property type="entry name" value="HAD_type_II"/>
    <property type="match status" value="1"/>
</dbReference>
<dbReference type="InterPro" id="IPR006328">
    <property type="entry name" value="2-HAD"/>
</dbReference>
<dbReference type="OrthoDB" id="264363at2"/>
<dbReference type="PANTHER" id="PTHR43316">
    <property type="entry name" value="HYDROLASE, HALOACID DELAHOGENASE-RELATED"/>
    <property type="match status" value="1"/>
</dbReference>
<keyword evidence="4" id="KW-1185">Reference proteome</keyword>
<dbReference type="InterPro" id="IPR036412">
    <property type="entry name" value="HAD-like_sf"/>
</dbReference>
<dbReference type="SUPFAM" id="SSF56784">
    <property type="entry name" value="HAD-like"/>
    <property type="match status" value="1"/>
</dbReference>
<keyword evidence="2" id="KW-0378">Hydrolase</keyword>
<dbReference type="InterPro" id="IPR006439">
    <property type="entry name" value="HAD-SF_hydro_IA"/>
</dbReference>
<evidence type="ECO:0000256" key="2">
    <source>
        <dbReference type="ARBA" id="ARBA00022801"/>
    </source>
</evidence>
<comment type="caution">
    <text evidence="3">The sequence shown here is derived from an EMBL/GenBank/DDBJ whole genome shotgun (WGS) entry which is preliminary data.</text>
</comment>
<dbReference type="SFLD" id="SFLDG01129">
    <property type="entry name" value="C1.5:_HAD__Beta-PGM__Phosphata"/>
    <property type="match status" value="1"/>
</dbReference>
<dbReference type="RefSeq" id="WP_149265186.1">
    <property type="nucleotide sequence ID" value="NZ_VFJB01000001.1"/>
</dbReference>
<reference evidence="3 4" key="1">
    <citation type="submission" date="2019-06" db="EMBL/GenBank/DDBJ databases">
        <title>Genomic insights into carbon and energy metabolism of Deferribacter autotrophicus revealed new metabolic traits in the phylum Deferribacteres.</title>
        <authorList>
            <person name="Slobodkin A.I."/>
            <person name="Slobodkina G.B."/>
            <person name="Allioux M."/>
            <person name="Alain K."/>
            <person name="Jebbar M."/>
            <person name="Shadrin V."/>
            <person name="Kublanov I.V."/>
            <person name="Toshchakov S.V."/>
            <person name="Bonch-Osmolovskaya E.A."/>
        </authorList>
    </citation>
    <scope>NUCLEOTIDE SEQUENCE [LARGE SCALE GENOMIC DNA]</scope>
    <source>
        <strain evidence="3 4">SL50</strain>
    </source>
</reference>
<dbReference type="Gene3D" id="1.10.150.240">
    <property type="entry name" value="Putative phosphatase, domain 2"/>
    <property type="match status" value="1"/>
</dbReference>
<evidence type="ECO:0000313" key="4">
    <source>
        <dbReference type="Proteomes" id="UP000322876"/>
    </source>
</evidence>
<dbReference type="Proteomes" id="UP000322876">
    <property type="component" value="Unassembled WGS sequence"/>
</dbReference>
<sequence length="228" mass="26120">MVVLSFDVYGTLIDTKGVFDEIVSIVKDEKLALHVTDLWRQKQLEYSFRRALMQNYVDFSVCTKQALEYVNNYFNLNISEDEMKILLEKYKNLPPFDDVISSLNELMNLEVKMYAFSNGKPEDLNILLNNAGIIDYFEGIISVDDIKSFKPNPAVYAHFLRSSKAEREKAFMISANPFDVIGAISAGMSAVWVNRGGKIIFDPWELKPTFTINSLRELPILLKDNYSC</sequence>
<name>A0A5A8F6S4_9BACT</name>
<dbReference type="EMBL" id="VFJB01000001">
    <property type="protein sequence ID" value="KAA0259365.1"/>
    <property type="molecule type" value="Genomic_DNA"/>
</dbReference>
<dbReference type="InterPro" id="IPR023214">
    <property type="entry name" value="HAD_sf"/>
</dbReference>
<dbReference type="GO" id="GO:0019120">
    <property type="term" value="F:hydrolase activity, acting on acid halide bonds, in C-halide compounds"/>
    <property type="evidence" value="ECO:0007669"/>
    <property type="project" value="InterPro"/>
</dbReference>
<dbReference type="NCBIfam" id="TIGR01493">
    <property type="entry name" value="HAD-SF-IA-v2"/>
    <property type="match status" value="1"/>
</dbReference>
<dbReference type="PRINTS" id="PR00413">
    <property type="entry name" value="HADHALOGNASE"/>
</dbReference>
<dbReference type="Gene3D" id="3.40.50.1000">
    <property type="entry name" value="HAD superfamily/HAD-like"/>
    <property type="match status" value="1"/>
</dbReference>
<protein>
    <submittedName>
        <fullName evidence="3">Haloacid dehalogenase type II</fullName>
    </submittedName>
</protein>
<proteinExistence type="inferred from homology"/>
<dbReference type="InterPro" id="IPR051540">
    <property type="entry name" value="S-2-haloacid_dehalogenase"/>
</dbReference>
<dbReference type="InterPro" id="IPR023198">
    <property type="entry name" value="PGP-like_dom2"/>
</dbReference>
<accession>A0A5A8F6S4</accession>
<dbReference type="Pfam" id="PF13419">
    <property type="entry name" value="HAD_2"/>
    <property type="match status" value="1"/>
</dbReference>
<dbReference type="PANTHER" id="PTHR43316:SF3">
    <property type="entry name" value="HALOACID DEHALOGENASE, TYPE II (AFU_ORTHOLOGUE AFUA_2G07750)-RELATED"/>
    <property type="match status" value="1"/>
</dbReference>
<evidence type="ECO:0000313" key="3">
    <source>
        <dbReference type="EMBL" id="KAA0259365.1"/>
    </source>
</evidence>
<evidence type="ECO:0000256" key="1">
    <source>
        <dbReference type="ARBA" id="ARBA00008106"/>
    </source>
</evidence>
<gene>
    <name evidence="3" type="ORF">FHQ18_00365</name>
</gene>
<dbReference type="InterPro" id="IPR041492">
    <property type="entry name" value="HAD_2"/>
</dbReference>
<comment type="similarity">
    <text evidence="1">Belongs to the HAD-like hydrolase superfamily. S-2-haloalkanoic acid dehalogenase family.</text>
</comment>
<dbReference type="SFLD" id="SFLDS00003">
    <property type="entry name" value="Haloacid_Dehalogenase"/>
    <property type="match status" value="1"/>
</dbReference>
<dbReference type="CDD" id="cd02588">
    <property type="entry name" value="HAD_L2-DEX"/>
    <property type="match status" value="1"/>
</dbReference>
<dbReference type="AlphaFoldDB" id="A0A5A8F6S4"/>